<evidence type="ECO:0000313" key="2">
    <source>
        <dbReference type="Proteomes" id="UP000007589"/>
    </source>
</evidence>
<dbReference type="EMBL" id="CP003338">
    <property type="protein sequence ID" value="AFC70714.1"/>
    <property type="molecule type" value="Genomic_DNA"/>
</dbReference>
<evidence type="ECO:0000313" key="1">
    <source>
        <dbReference type="EMBL" id="AFC70714.1"/>
    </source>
</evidence>
<accession>H8K9J4</accession>
<keyword evidence="2" id="KW-1185">Reference proteome</keyword>
<organism evidence="1 2">
    <name type="scientific">Rickettsia australis (strain Cutlack)</name>
    <dbReference type="NCBI Taxonomy" id="1105110"/>
    <lineage>
        <taxon>Bacteria</taxon>
        <taxon>Pseudomonadati</taxon>
        <taxon>Pseudomonadota</taxon>
        <taxon>Alphaproteobacteria</taxon>
        <taxon>Rickettsiales</taxon>
        <taxon>Rickettsiaceae</taxon>
        <taxon>Rickettsieae</taxon>
        <taxon>Rickettsia</taxon>
        <taxon>spotted fever group</taxon>
    </lineage>
</organism>
<dbReference type="Proteomes" id="UP000007589">
    <property type="component" value="Chromosome"/>
</dbReference>
<dbReference type="STRING" id="1105110.MC5_01600"/>
<dbReference type="AlphaFoldDB" id="H8K9J4"/>
<name>H8K9J4_RICAC</name>
<reference evidence="2" key="1">
    <citation type="submission" date="2012-02" db="EMBL/GenBank/DDBJ databases">
        <title>Complete genome sequence of Rickettsia australis strain Cutlack.</title>
        <authorList>
            <person name="Johnson S.L."/>
            <person name="Munk A.C."/>
            <person name="Han S."/>
            <person name="Bruce D.C."/>
            <person name="Dasch G.A."/>
        </authorList>
    </citation>
    <scope>NUCLEOTIDE SEQUENCE [LARGE SCALE GENOMIC DNA]</scope>
    <source>
        <strain evidence="2">Cutlack</strain>
    </source>
</reference>
<dbReference type="KEGG" id="rau:MC5_01600"/>
<protein>
    <submittedName>
        <fullName evidence="1">Uncharacterized protein</fullName>
    </submittedName>
</protein>
<proteinExistence type="predicted"/>
<sequence>MAKKTIKDKAHKKESIICITTPNQALAKLHTKVQDYIDTIGKNFSLVDELIKLRRADG</sequence>
<gene>
    <name evidence="1" type="ordered locus">MC5_01600</name>
</gene>
<dbReference type="RefSeq" id="WP_014412255.1">
    <property type="nucleotide sequence ID" value="NC_017058.1"/>
</dbReference>
<dbReference type="HOGENOM" id="CLU_3140125_0_0_5"/>